<dbReference type="Pfam" id="PF13639">
    <property type="entry name" value="zf-RING_2"/>
    <property type="match status" value="1"/>
</dbReference>
<feature type="compositionally biased region" description="Low complexity" evidence="5">
    <location>
        <begin position="199"/>
        <end position="215"/>
    </location>
</feature>
<dbReference type="SUPFAM" id="SSF57850">
    <property type="entry name" value="RING/U-box"/>
    <property type="match status" value="1"/>
</dbReference>
<dbReference type="Proteomes" id="UP000228380">
    <property type="component" value="Chromosome 11"/>
</dbReference>
<reference evidence="7" key="1">
    <citation type="journal article" date="2019" name="Nat. Commun.">
        <title>Genome-wide association mapping of date palm fruit traits.</title>
        <authorList>
            <person name="Hazzouri K.M."/>
            <person name="Gros-Balthazard M."/>
            <person name="Flowers J.M."/>
            <person name="Copetti D."/>
            <person name="Lemansour A."/>
            <person name="Lebrun M."/>
            <person name="Masmoudi K."/>
            <person name="Ferrand S."/>
            <person name="Dhar M.I."/>
            <person name="Fresquez Z.A."/>
            <person name="Rosas U."/>
            <person name="Zhang J."/>
            <person name="Talag J."/>
            <person name="Lee S."/>
            <person name="Kudrna D."/>
            <person name="Powell R.F."/>
            <person name="Leitch I.J."/>
            <person name="Krueger R.R."/>
            <person name="Wing R.A."/>
            <person name="Amiri K.M.A."/>
            <person name="Purugganan M.D."/>
        </authorList>
    </citation>
    <scope>NUCLEOTIDE SEQUENCE [LARGE SCALE GENOMIC DNA]</scope>
    <source>
        <strain evidence="7">cv. Khalas</strain>
    </source>
</reference>
<accession>A0A8B7C5X5</accession>
<dbReference type="GO" id="GO:0006511">
    <property type="term" value="P:ubiquitin-dependent protein catabolic process"/>
    <property type="evidence" value="ECO:0007669"/>
    <property type="project" value="TreeGrafter"/>
</dbReference>
<gene>
    <name evidence="8" type="primary">LOC103708969</name>
</gene>
<dbReference type="GO" id="GO:0061630">
    <property type="term" value="F:ubiquitin protein ligase activity"/>
    <property type="evidence" value="ECO:0007669"/>
    <property type="project" value="TreeGrafter"/>
</dbReference>
<feature type="region of interest" description="Disordered" evidence="5">
    <location>
        <begin position="196"/>
        <end position="215"/>
    </location>
</feature>
<feature type="compositionally biased region" description="Basic residues" evidence="5">
    <location>
        <begin position="119"/>
        <end position="134"/>
    </location>
</feature>
<evidence type="ECO:0000313" key="8">
    <source>
        <dbReference type="RefSeq" id="XP_008792322.2"/>
    </source>
</evidence>
<evidence type="ECO:0000256" key="1">
    <source>
        <dbReference type="ARBA" id="ARBA00022723"/>
    </source>
</evidence>
<evidence type="ECO:0000256" key="5">
    <source>
        <dbReference type="SAM" id="MobiDB-lite"/>
    </source>
</evidence>
<evidence type="ECO:0000313" key="7">
    <source>
        <dbReference type="Proteomes" id="UP000228380"/>
    </source>
</evidence>
<dbReference type="OrthoDB" id="8062037at2759"/>
<dbReference type="InterPro" id="IPR001841">
    <property type="entry name" value="Znf_RING"/>
</dbReference>
<evidence type="ECO:0000256" key="4">
    <source>
        <dbReference type="PROSITE-ProRule" id="PRU00175"/>
    </source>
</evidence>
<keyword evidence="1" id="KW-0479">Metal-binding</keyword>
<keyword evidence="2 4" id="KW-0863">Zinc-finger</keyword>
<dbReference type="GeneID" id="103708969"/>
<evidence type="ECO:0000256" key="3">
    <source>
        <dbReference type="ARBA" id="ARBA00022833"/>
    </source>
</evidence>
<dbReference type="KEGG" id="pda:103708969"/>
<sequence length="245" mass="28084">MSSKSFAFTTPGNSRAWDEYESCSPDYDSYWSRQRPGDQDRSTHAPWRLFEERVRSGPYGFTRFPSQPYSPARVLAGDVEDRVNPRLRQFVRDAPPQIRREWHLGPEERGLSTKESSKKAPKKKLGKHVYHPTRRAREGDRKDEGERCTICLDAFVPNEHVMMTPCNHMFHPECLVPWVKGHGNCPVCRHALSEREETTGSSSRSSSSSNNHHGNNLAGELSLLIRAMEEAFNWVGRSRDDDSCH</sequence>
<proteinExistence type="predicted"/>
<dbReference type="Gene3D" id="3.30.40.10">
    <property type="entry name" value="Zinc/RING finger domain, C3HC4 (zinc finger)"/>
    <property type="match status" value="1"/>
</dbReference>
<keyword evidence="7" id="KW-1185">Reference proteome</keyword>
<dbReference type="PANTHER" id="PTHR45931">
    <property type="entry name" value="SI:CH211-59O9.10"/>
    <property type="match status" value="1"/>
</dbReference>
<dbReference type="InterPro" id="IPR013083">
    <property type="entry name" value="Znf_RING/FYVE/PHD"/>
</dbReference>
<dbReference type="AlphaFoldDB" id="A0A8B7C5X5"/>
<reference evidence="8" key="2">
    <citation type="submission" date="2025-08" db="UniProtKB">
        <authorList>
            <consortium name="RefSeq"/>
        </authorList>
    </citation>
    <scope>IDENTIFICATION</scope>
    <source>
        <tissue evidence="8">Young leaves</tissue>
    </source>
</reference>
<dbReference type="GO" id="GO:0008270">
    <property type="term" value="F:zinc ion binding"/>
    <property type="evidence" value="ECO:0007669"/>
    <property type="project" value="UniProtKB-KW"/>
</dbReference>
<dbReference type="PANTHER" id="PTHR45931:SF16">
    <property type="entry name" value="RING_U-BOX SUPERFAMILY PROTEIN"/>
    <property type="match status" value="1"/>
</dbReference>
<name>A0A8B7C5X5_PHODC</name>
<dbReference type="PROSITE" id="PS50089">
    <property type="entry name" value="ZF_RING_2"/>
    <property type="match status" value="1"/>
</dbReference>
<organism evidence="7 8">
    <name type="scientific">Phoenix dactylifera</name>
    <name type="common">Date palm</name>
    <dbReference type="NCBI Taxonomy" id="42345"/>
    <lineage>
        <taxon>Eukaryota</taxon>
        <taxon>Viridiplantae</taxon>
        <taxon>Streptophyta</taxon>
        <taxon>Embryophyta</taxon>
        <taxon>Tracheophyta</taxon>
        <taxon>Spermatophyta</taxon>
        <taxon>Magnoliopsida</taxon>
        <taxon>Liliopsida</taxon>
        <taxon>Arecaceae</taxon>
        <taxon>Coryphoideae</taxon>
        <taxon>Phoeniceae</taxon>
        <taxon>Phoenix</taxon>
    </lineage>
</organism>
<feature type="region of interest" description="Disordered" evidence="5">
    <location>
        <begin position="103"/>
        <end position="142"/>
    </location>
</feature>
<keyword evidence="3" id="KW-0862">Zinc</keyword>
<protein>
    <submittedName>
        <fullName evidence="8">E3 ubiquitin-protein ligase RNF181-like</fullName>
    </submittedName>
</protein>
<dbReference type="RefSeq" id="XP_008792322.2">
    <property type="nucleotide sequence ID" value="XM_008794100.4"/>
</dbReference>
<dbReference type="GO" id="GO:0005634">
    <property type="term" value="C:nucleus"/>
    <property type="evidence" value="ECO:0007669"/>
    <property type="project" value="TreeGrafter"/>
</dbReference>
<evidence type="ECO:0000256" key="2">
    <source>
        <dbReference type="ARBA" id="ARBA00022771"/>
    </source>
</evidence>
<feature type="compositionally biased region" description="Basic and acidic residues" evidence="5">
    <location>
        <begin position="103"/>
        <end position="118"/>
    </location>
</feature>
<dbReference type="InterPro" id="IPR051834">
    <property type="entry name" value="RING_finger_E3_ligase"/>
</dbReference>
<evidence type="ECO:0000259" key="6">
    <source>
        <dbReference type="PROSITE" id="PS50089"/>
    </source>
</evidence>
<feature type="domain" description="RING-type" evidence="6">
    <location>
        <begin position="148"/>
        <end position="189"/>
    </location>
</feature>
<dbReference type="SMART" id="SM00184">
    <property type="entry name" value="RING"/>
    <property type="match status" value="1"/>
</dbReference>